<accession>F2BBQ7</accession>
<proteinExistence type="predicted"/>
<sequence>MFEFDPNKSASNLEKHGIDFITAQQLWQDDYRLAVPAKTQGEERFALIAKLNQKVWTAVYTERGGNIRIISVRRAREKEEQLYEHYGI</sequence>
<dbReference type="Gene3D" id="3.10.450.530">
    <property type="entry name" value="Ribonuclease toxin, BrnT, of type II toxin-antitoxin system"/>
    <property type="match status" value="1"/>
</dbReference>
<evidence type="ECO:0008006" key="3">
    <source>
        <dbReference type="Google" id="ProtNLM"/>
    </source>
</evidence>
<dbReference type="Proteomes" id="UP000004105">
    <property type="component" value="Unassembled WGS sequence"/>
</dbReference>
<organism evidence="1 2">
    <name type="scientific">Neisseria bacilliformis ATCC BAA-1200</name>
    <dbReference type="NCBI Taxonomy" id="888742"/>
    <lineage>
        <taxon>Bacteria</taxon>
        <taxon>Pseudomonadati</taxon>
        <taxon>Pseudomonadota</taxon>
        <taxon>Betaproteobacteria</taxon>
        <taxon>Neisseriales</taxon>
        <taxon>Neisseriaceae</taxon>
        <taxon>Neisseria</taxon>
    </lineage>
</organism>
<dbReference type="InterPro" id="IPR007460">
    <property type="entry name" value="BrnT_toxin"/>
</dbReference>
<dbReference type="RefSeq" id="WP_007342171.1">
    <property type="nucleotide sequence ID" value="NZ_GL878494.1"/>
</dbReference>
<keyword evidence="2" id="KW-1185">Reference proteome</keyword>
<dbReference type="InterPro" id="IPR038573">
    <property type="entry name" value="BrnT_sf"/>
</dbReference>
<reference evidence="1 2" key="1">
    <citation type="submission" date="2011-02" db="EMBL/GenBank/DDBJ databases">
        <authorList>
            <person name="Muzny D."/>
            <person name="Qin X."/>
            <person name="Deng J."/>
            <person name="Jiang H."/>
            <person name="Liu Y."/>
            <person name="Qu J."/>
            <person name="Song X.-Z."/>
            <person name="Zhang L."/>
            <person name="Thornton R."/>
            <person name="Coyle M."/>
            <person name="Francisco L."/>
            <person name="Jackson L."/>
            <person name="Javaid M."/>
            <person name="Korchina V."/>
            <person name="Kovar C."/>
            <person name="Mata R."/>
            <person name="Mathew T."/>
            <person name="Ngo R."/>
            <person name="Nguyen L."/>
            <person name="Nguyen N."/>
            <person name="Okwuonu G."/>
            <person name="Ongeri F."/>
            <person name="Pham C."/>
            <person name="Simmons D."/>
            <person name="Wilczek-Boney K."/>
            <person name="Hale W."/>
            <person name="Jakkamsetti A."/>
            <person name="Pham P."/>
            <person name="Ruth R."/>
            <person name="San Lucas F."/>
            <person name="Warren J."/>
            <person name="Zhang J."/>
            <person name="Zhao Z."/>
            <person name="Zhou C."/>
            <person name="Zhu D."/>
            <person name="Lee S."/>
            <person name="Bess C."/>
            <person name="Blankenburg K."/>
            <person name="Forbes L."/>
            <person name="Fu Q."/>
            <person name="Gubbala S."/>
            <person name="Hirani K."/>
            <person name="Jayaseelan J.C."/>
            <person name="Lara F."/>
            <person name="Munidasa M."/>
            <person name="Palculict T."/>
            <person name="Patil S."/>
            <person name="Pu L.-L."/>
            <person name="Saada N."/>
            <person name="Tang L."/>
            <person name="Weissenberger G."/>
            <person name="Zhu Y."/>
            <person name="Hemphill L."/>
            <person name="Shang Y."/>
            <person name="Youmans B."/>
            <person name="Ayvaz T."/>
            <person name="Ross M."/>
            <person name="Santibanez J."/>
            <person name="Aqrawi P."/>
            <person name="Gross S."/>
            <person name="Joshi V."/>
            <person name="Fowler G."/>
            <person name="Nazareth L."/>
            <person name="Reid J."/>
            <person name="Worley K."/>
            <person name="Petrosino J."/>
            <person name="Highlander S."/>
            <person name="Gibbs R."/>
        </authorList>
    </citation>
    <scope>NUCLEOTIDE SEQUENCE [LARGE SCALE GENOMIC DNA]</scope>
    <source>
        <strain evidence="1 2">ATCC BAA-1200</strain>
    </source>
</reference>
<protein>
    <recommendedName>
        <fullName evidence="3">BrnT family toxin</fullName>
    </recommendedName>
</protein>
<evidence type="ECO:0000313" key="1">
    <source>
        <dbReference type="EMBL" id="EGF11136.1"/>
    </source>
</evidence>
<dbReference type="AlphaFoldDB" id="F2BBQ7"/>
<dbReference type="Pfam" id="PF04365">
    <property type="entry name" value="BrnT_toxin"/>
    <property type="match status" value="1"/>
</dbReference>
<name>F2BBQ7_9NEIS</name>
<dbReference type="EMBL" id="AFAY01000023">
    <property type="protein sequence ID" value="EGF11136.1"/>
    <property type="molecule type" value="Genomic_DNA"/>
</dbReference>
<dbReference type="HOGENOM" id="CLU_149290_2_0_4"/>
<gene>
    <name evidence="1" type="ORF">HMPREF9123_1162</name>
</gene>
<comment type="caution">
    <text evidence="1">The sequence shown here is derived from an EMBL/GenBank/DDBJ whole genome shotgun (WGS) entry which is preliminary data.</text>
</comment>
<evidence type="ECO:0000313" key="2">
    <source>
        <dbReference type="Proteomes" id="UP000004105"/>
    </source>
</evidence>